<name>A0A3B0UP64_9ZZZZ</name>
<protein>
    <submittedName>
        <fullName evidence="1">Uncharacterized protein</fullName>
    </submittedName>
</protein>
<evidence type="ECO:0000313" key="1">
    <source>
        <dbReference type="EMBL" id="VAW30930.1"/>
    </source>
</evidence>
<dbReference type="AlphaFoldDB" id="A0A3B0UP64"/>
<proteinExistence type="predicted"/>
<gene>
    <name evidence="1" type="ORF">MNBD_CHLOROFLEXI01-1256</name>
</gene>
<reference evidence="1" key="1">
    <citation type="submission" date="2018-06" db="EMBL/GenBank/DDBJ databases">
        <authorList>
            <person name="Zhirakovskaya E."/>
        </authorList>
    </citation>
    <scope>NUCLEOTIDE SEQUENCE</scope>
</reference>
<accession>A0A3B0UP64</accession>
<sequence>MYIADHDLMALNTIFLHDLGIK</sequence>
<organism evidence="1">
    <name type="scientific">hydrothermal vent metagenome</name>
    <dbReference type="NCBI Taxonomy" id="652676"/>
    <lineage>
        <taxon>unclassified sequences</taxon>
        <taxon>metagenomes</taxon>
        <taxon>ecological metagenomes</taxon>
    </lineage>
</organism>
<feature type="non-terminal residue" evidence="1">
    <location>
        <position position="22"/>
    </location>
</feature>
<dbReference type="EMBL" id="UOEU01000114">
    <property type="protein sequence ID" value="VAW30930.1"/>
    <property type="molecule type" value="Genomic_DNA"/>
</dbReference>